<dbReference type="Pfam" id="PF00440">
    <property type="entry name" value="TetR_N"/>
    <property type="match status" value="1"/>
</dbReference>
<dbReference type="AlphaFoldDB" id="A0AAU7JHH6"/>
<dbReference type="PANTHER" id="PTHR30055">
    <property type="entry name" value="HTH-TYPE TRANSCRIPTIONAL REGULATOR RUTR"/>
    <property type="match status" value="1"/>
</dbReference>
<dbReference type="Pfam" id="PF13977">
    <property type="entry name" value="TetR_C_6"/>
    <property type="match status" value="1"/>
</dbReference>
<evidence type="ECO:0000256" key="2">
    <source>
        <dbReference type="ARBA" id="ARBA00023015"/>
    </source>
</evidence>
<keyword evidence="4" id="KW-0804">Transcription</keyword>
<evidence type="ECO:0000256" key="1">
    <source>
        <dbReference type="ARBA" id="ARBA00022491"/>
    </source>
</evidence>
<dbReference type="PANTHER" id="PTHR30055:SF226">
    <property type="entry name" value="HTH-TYPE TRANSCRIPTIONAL REGULATOR PKSA"/>
    <property type="match status" value="1"/>
</dbReference>
<dbReference type="GO" id="GO:0003700">
    <property type="term" value="F:DNA-binding transcription factor activity"/>
    <property type="evidence" value="ECO:0007669"/>
    <property type="project" value="TreeGrafter"/>
</dbReference>
<gene>
    <name evidence="7" type="ORF">ABEG18_01255</name>
</gene>
<protein>
    <submittedName>
        <fullName evidence="7">TetR/AcrR family transcriptional regulator</fullName>
    </submittedName>
</protein>
<name>A0AAU7JHH6_9HYPH</name>
<dbReference type="InterPro" id="IPR001647">
    <property type="entry name" value="HTH_TetR"/>
</dbReference>
<dbReference type="EMBL" id="CP157484">
    <property type="protein sequence ID" value="XBO39444.1"/>
    <property type="molecule type" value="Genomic_DNA"/>
</dbReference>
<evidence type="ECO:0000256" key="4">
    <source>
        <dbReference type="ARBA" id="ARBA00023163"/>
    </source>
</evidence>
<dbReference type="InterPro" id="IPR039538">
    <property type="entry name" value="BetI_C"/>
</dbReference>
<dbReference type="InterPro" id="IPR009057">
    <property type="entry name" value="Homeodomain-like_sf"/>
</dbReference>
<evidence type="ECO:0000313" key="7">
    <source>
        <dbReference type="EMBL" id="XBO39444.1"/>
    </source>
</evidence>
<dbReference type="GO" id="GO:0000976">
    <property type="term" value="F:transcription cis-regulatory region binding"/>
    <property type="evidence" value="ECO:0007669"/>
    <property type="project" value="TreeGrafter"/>
</dbReference>
<feature type="DNA-binding region" description="H-T-H motif" evidence="5">
    <location>
        <begin position="32"/>
        <end position="51"/>
    </location>
</feature>
<accession>A0AAU7JHH6</accession>
<dbReference type="InterPro" id="IPR050109">
    <property type="entry name" value="HTH-type_TetR-like_transc_reg"/>
</dbReference>
<organism evidence="7">
    <name type="scientific">Alsobacter sp. KACC 23698</name>
    <dbReference type="NCBI Taxonomy" id="3149229"/>
    <lineage>
        <taxon>Bacteria</taxon>
        <taxon>Pseudomonadati</taxon>
        <taxon>Pseudomonadota</taxon>
        <taxon>Alphaproteobacteria</taxon>
        <taxon>Hyphomicrobiales</taxon>
        <taxon>Alsobacteraceae</taxon>
        <taxon>Alsobacter</taxon>
    </lineage>
</organism>
<evidence type="ECO:0000256" key="5">
    <source>
        <dbReference type="PROSITE-ProRule" id="PRU00335"/>
    </source>
</evidence>
<dbReference type="SUPFAM" id="SSF48498">
    <property type="entry name" value="Tetracyclin repressor-like, C-terminal domain"/>
    <property type="match status" value="1"/>
</dbReference>
<keyword evidence="3 5" id="KW-0238">DNA-binding</keyword>
<dbReference type="Gene3D" id="1.10.357.10">
    <property type="entry name" value="Tetracycline Repressor, domain 2"/>
    <property type="match status" value="1"/>
</dbReference>
<dbReference type="RefSeq" id="WP_406856287.1">
    <property type="nucleotide sequence ID" value="NZ_CP157484.1"/>
</dbReference>
<keyword evidence="2" id="KW-0805">Transcription regulation</keyword>
<evidence type="ECO:0000259" key="6">
    <source>
        <dbReference type="PROSITE" id="PS50977"/>
    </source>
</evidence>
<feature type="domain" description="HTH tetR-type" evidence="6">
    <location>
        <begin position="9"/>
        <end position="69"/>
    </location>
</feature>
<proteinExistence type="predicted"/>
<dbReference type="PROSITE" id="PS50977">
    <property type="entry name" value="HTH_TETR_2"/>
    <property type="match status" value="1"/>
</dbReference>
<dbReference type="PRINTS" id="PR00455">
    <property type="entry name" value="HTHTETR"/>
</dbReference>
<dbReference type="SUPFAM" id="SSF46689">
    <property type="entry name" value="Homeodomain-like"/>
    <property type="match status" value="1"/>
</dbReference>
<keyword evidence="1" id="KW-0678">Repressor</keyword>
<evidence type="ECO:0000256" key="3">
    <source>
        <dbReference type="ARBA" id="ARBA00023125"/>
    </source>
</evidence>
<reference evidence="7" key="1">
    <citation type="submission" date="2024-05" db="EMBL/GenBank/DDBJ databases">
        <authorList>
            <person name="Kim S."/>
            <person name="Heo J."/>
            <person name="Choi H."/>
            <person name="Choi Y."/>
            <person name="Kwon S.-W."/>
            <person name="Kim Y."/>
        </authorList>
    </citation>
    <scope>NUCLEOTIDE SEQUENCE</scope>
    <source>
        <strain evidence="7">KACC 23698</strain>
    </source>
</reference>
<dbReference type="InterPro" id="IPR036271">
    <property type="entry name" value="Tet_transcr_reg_TetR-rel_C_sf"/>
</dbReference>
<sequence>MSLDDVASPDRHVRILDAAERCFARAGFHRTTMQDVAAEAQMSAGNLYRYFRSKDAIVAGLSERDRQEVAADFTQAGAAMGFFEALEHLGRKHIVDAPREKSIVLLEIWSEATRNPTVGAACGAIDGELSTLLAAMVEAAKGSGQLPAEVDAHFACTVLFTMADGLFKRRALDPEFDGERELANAMAVFRAVFTGQVRPAREISPRDPSSTVSSEAPS</sequence>